<proteinExistence type="predicted"/>
<organism evidence="1 2">
    <name type="scientific">Stieleria neptunia</name>
    <dbReference type="NCBI Taxonomy" id="2527979"/>
    <lineage>
        <taxon>Bacteria</taxon>
        <taxon>Pseudomonadati</taxon>
        <taxon>Planctomycetota</taxon>
        <taxon>Planctomycetia</taxon>
        <taxon>Pirellulales</taxon>
        <taxon>Pirellulaceae</taxon>
        <taxon>Stieleria</taxon>
    </lineage>
</organism>
<dbReference type="AlphaFoldDB" id="A0A518I135"/>
<dbReference type="Proteomes" id="UP000319004">
    <property type="component" value="Chromosome"/>
</dbReference>
<protein>
    <submittedName>
        <fullName evidence="1">Uncharacterized protein</fullName>
    </submittedName>
</protein>
<reference evidence="1 2" key="1">
    <citation type="submission" date="2019-03" db="EMBL/GenBank/DDBJ databases">
        <title>Deep-cultivation of Planctomycetes and their phenomic and genomic characterization uncovers novel biology.</title>
        <authorList>
            <person name="Wiegand S."/>
            <person name="Jogler M."/>
            <person name="Boedeker C."/>
            <person name="Pinto D."/>
            <person name="Vollmers J."/>
            <person name="Rivas-Marin E."/>
            <person name="Kohn T."/>
            <person name="Peeters S.H."/>
            <person name="Heuer A."/>
            <person name="Rast P."/>
            <person name="Oberbeckmann S."/>
            <person name="Bunk B."/>
            <person name="Jeske O."/>
            <person name="Meyerdierks A."/>
            <person name="Storesund J.E."/>
            <person name="Kallscheuer N."/>
            <person name="Luecker S."/>
            <person name="Lage O.M."/>
            <person name="Pohl T."/>
            <person name="Merkel B.J."/>
            <person name="Hornburger P."/>
            <person name="Mueller R.-W."/>
            <person name="Bruemmer F."/>
            <person name="Labrenz M."/>
            <person name="Spormann A.M."/>
            <person name="Op den Camp H."/>
            <person name="Overmann J."/>
            <person name="Amann R."/>
            <person name="Jetten M.S.M."/>
            <person name="Mascher T."/>
            <person name="Medema M.H."/>
            <person name="Devos D.P."/>
            <person name="Kaster A.-K."/>
            <person name="Ovreas L."/>
            <person name="Rohde M."/>
            <person name="Galperin M.Y."/>
            <person name="Jogler C."/>
        </authorList>
    </citation>
    <scope>NUCLEOTIDE SEQUENCE [LARGE SCALE GENOMIC DNA]</scope>
    <source>
        <strain evidence="1 2">Enr13</strain>
    </source>
</reference>
<name>A0A518I135_9BACT</name>
<accession>A0A518I135</accession>
<dbReference type="KEGG" id="snep:Enr13x_67390"/>
<gene>
    <name evidence="1" type="ORF">Enr13x_67390</name>
</gene>
<keyword evidence="2" id="KW-1185">Reference proteome</keyword>
<sequence>MVSGAIPIISDVIWIKMKPLPPNSYDEWLLMPESDQDHLKFQVWDAYERDRVDIPYTALARLIASTERTVVEGAVGTYHCGEYLLHVHVPKSEIDLCPRPLAQRFEGFRVYWMYHPASDYGTNWDFELKEVLLDVLGNQLFLNAKRRDYRLSVEVLDSAGTPLVVSCAGPYDNGFVFNLADLHPDLDTTHRLMPTKSGEWQHEYTVYRVLR</sequence>
<evidence type="ECO:0000313" key="2">
    <source>
        <dbReference type="Proteomes" id="UP000319004"/>
    </source>
</evidence>
<dbReference type="EMBL" id="CP037423">
    <property type="protein sequence ID" value="QDV46830.1"/>
    <property type="molecule type" value="Genomic_DNA"/>
</dbReference>
<evidence type="ECO:0000313" key="1">
    <source>
        <dbReference type="EMBL" id="QDV46830.1"/>
    </source>
</evidence>